<sequence length="166" mass="18214">MQLMFEKHIWKGLAAAAIIGTSLIACKKDDAPKKVLRYQTINLLDKNNVINGYITLAEATDSTFHILMQINKSEMGKRYNFNLFRGNITSAPTDTLIKVASIESQTTGAAVMGRQLDVKTIKVDESTIRKFNYDSIIAVNGFARISMIGSQGQDSAIALGNIGKNK</sequence>
<name>A0ABZ2Z8T2_9BACT</name>
<gene>
    <name evidence="1" type="ORF">WJU22_06055</name>
</gene>
<evidence type="ECO:0000313" key="1">
    <source>
        <dbReference type="EMBL" id="WZN47737.1"/>
    </source>
</evidence>
<reference evidence="1 2" key="1">
    <citation type="submission" date="2024-03" db="EMBL/GenBank/DDBJ databases">
        <title>Chitinophaga caseinilytica sp. nov., a casein hydrolysing bacterium isolated from forest soil.</title>
        <authorList>
            <person name="Lee D.S."/>
            <person name="Han D.M."/>
            <person name="Baek J.H."/>
            <person name="Choi D.G."/>
            <person name="Jeon J.H."/>
            <person name="Jeon C.O."/>
        </authorList>
    </citation>
    <scope>NUCLEOTIDE SEQUENCE [LARGE SCALE GENOMIC DNA]</scope>
    <source>
        <strain evidence="1 2">KACC 19118</strain>
    </source>
</reference>
<proteinExistence type="predicted"/>
<keyword evidence="2" id="KW-1185">Reference proteome</keyword>
<accession>A0ABZ2Z8T2</accession>
<organism evidence="1 2">
    <name type="scientific">Chitinophaga caseinilytica</name>
    <dbReference type="NCBI Taxonomy" id="2267521"/>
    <lineage>
        <taxon>Bacteria</taxon>
        <taxon>Pseudomonadati</taxon>
        <taxon>Bacteroidota</taxon>
        <taxon>Chitinophagia</taxon>
        <taxon>Chitinophagales</taxon>
        <taxon>Chitinophagaceae</taxon>
        <taxon>Chitinophaga</taxon>
    </lineage>
</organism>
<protein>
    <recommendedName>
        <fullName evidence="3">CHRD domain-containing protein</fullName>
    </recommendedName>
</protein>
<dbReference type="RefSeq" id="WP_341842362.1">
    <property type="nucleotide sequence ID" value="NZ_CP149792.1"/>
</dbReference>
<dbReference type="EMBL" id="CP150096">
    <property type="protein sequence ID" value="WZN47737.1"/>
    <property type="molecule type" value="Genomic_DNA"/>
</dbReference>
<evidence type="ECO:0008006" key="3">
    <source>
        <dbReference type="Google" id="ProtNLM"/>
    </source>
</evidence>
<dbReference type="Proteomes" id="UP001449657">
    <property type="component" value="Chromosome"/>
</dbReference>
<evidence type="ECO:0000313" key="2">
    <source>
        <dbReference type="Proteomes" id="UP001449657"/>
    </source>
</evidence>
<dbReference type="PROSITE" id="PS51257">
    <property type="entry name" value="PROKAR_LIPOPROTEIN"/>
    <property type="match status" value="1"/>
</dbReference>